<gene>
    <name evidence="1" type="ORF">MSLAZ_2170</name>
</gene>
<reference evidence="1 2" key="1">
    <citation type="submission" date="2014-07" db="EMBL/GenBank/DDBJ databases">
        <title>Methanogenic archaea and the global carbon cycle.</title>
        <authorList>
            <person name="Henriksen J.R."/>
            <person name="Luke J."/>
            <person name="Reinhart S."/>
            <person name="Benedict M.N."/>
            <person name="Youngblut N.D."/>
            <person name="Metcalf M.E."/>
            <person name="Whitaker R.J."/>
            <person name="Metcalf W.W."/>
        </authorList>
    </citation>
    <scope>NUCLEOTIDE SEQUENCE [LARGE SCALE GENOMIC DNA]</scope>
    <source>
        <strain evidence="1 2">Z-7289</strain>
    </source>
</reference>
<organism evidence="1 2">
    <name type="scientific">Methanosarcina lacustris Z-7289</name>
    <dbReference type="NCBI Taxonomy" id="1434111"/>
    <lineage>
        <taxon>Archaea</taxon>
        <taxon>Methanobacteriati</taxon>
        <taxon>Methanobacteriota</taxon>
        <taxon>Stenosarchaea group</taxon>
        <taxon>Methanomicrobia</taxon>
        <taxon>Methanosarcinales</taxon>
        <taxon>Methanosarcinaceae</taxon>
        <taxon>Methanosarcina</taxon>
    </lineage>
</organism>
<dbReference type="HOGENOM" id="CLU_3130851_0_0_2"/>
<dbReference type="EMBL" id="CP009515">
    <property type="protein sequence ID" value="AKB75431.1"/>
    <property type="molecule type" value="Genomic_DNA"/>
</dbReference>
<name>A0A0E3S546_9EURY</name>
<dbReference type="AlphaFoldDB" id="A0A0E3S546"/>
<keyword evidence="2" id="KW-1185">Reference proteome</keyword>
<dbReference type="KEGG" id="mls:MSLAZ_2170"/>
<dbReference type="SUPFAM" id="SSF52218">
    <property type="entry name" value="Flavoproteins"/>
    <property type="match status" value="1"/>
</dbReference>
<dbReference type="STRING" id="1434111.MSLAZ_2170"/>
<protein>
    <submittedName>
        <fullName evidence="1">Iron-sulfur flavoprotein</fullName>
    </submittedName>
</protein>
<dbReference type="Proteomes" id="UP000033072">
    <property type="component" value="Chromosome"/>
</dbReference>
<sequence length="49" mass="5255">MKALIDRASMVLAGNKGFFKHKVGASVVAARCGGAISVFNTLHNFLYSR</sequence>
<dbReference type="PATRIC" id="fig|1434111.4.peg.2883"/>
<dbReference type="InterPro" id="IPR029039">
    <property type="entry name" value="Flavoprotein-like_sf"/>
</dbReference>
<accession>A0A0E3S546</accession>
<evidence type="ECO:0000313" key="2">
    <source>
        <dbReference type="Proteomes" id="UP000033072"/>
    </source>
</evidence>
<evidence type="ECO:0000313" key="1">
    <source>
        <dbReference type="EMBL" id="AKB75431.1"/>
    </source>
</evidence>
<proteinExistence type="predicted"/>